<dbReference type="NCBIfam" id="NF003606">
    <property type="entry name" value="PRK05257.2-1"/>
    <property type="match status" value="1"/>
</dbReference>
<proteinExistence type="inferred from homology"/>
<keyword evidence="7 8" id="KW-0560">Oxidoreductase</keyword>
<evidence type="ECO:0000256" key="8">
    <source>
        <dbReference type="HAMAP-Rule" id="MF_00212"/>
    </source>
</evidence>
<dbReference type="Proteomes" id="UP001500984">
    <property type="component" value="Unassembled WGS sequence"/>
</dbReference>
<comment type="caution">
    <text evidence="9">The sequence shown here is derived from an EMBL/GenBank/DDBJ whole genome shotgun (WGS) entry which is preliminary data.</text>
</comment>
<dbReference type="SUPFAM" id="SSF51905">
    <property type="entry name" value="FAD/NAD(P)-binding domain"/>
    <property type="match status" value="1"/>
</dbReference>
<keyword evidence="6 8" id="KW-0274">FAD</keyword>
<comment type="pathway">
    <text evidence="3 8">Carbohydrate metabolism; tricarboxylic acid cycle; oxaloacetate from (S)-malate (quinone route): step 1/1.</text>
</comment>
<dbReference type="RefSeq" id="WP_291797136.1">
    <property type="nucleotide sequence ID" value="NZ_BAAAPZ010000005.1"/>
</dbReference>
<dbReference type="NCBIfam" id="NF003610">
    <property type="entry name" value="PRK05257.3-1"/>
    <property type="match status" value="1"/>
</dbReference>
<evidence type="ECO:0000313" key="10">
    <source>
        <dbReference type="Proteomes" id="UP001500984"/>
    </source>
</evidence>
<dbReference type="PANTHER" id="PTHR43104">
    <property type="entry name" value="L-2-HYDROXYGLUTARATE DEHYDROGENASE, MITOCHONDRIAL"/>
    <property type="match status" value="1"/>
</dbReference>
<name>A0ABN2WN57_9MICO</name>
<evidence type="ECO:0000256" key="7">
    <source>
        <dbReference type="ARBA" id="ARBA00023002"/>
    </source>
</evidence>
<dbReference type="Gene3D" id="3.50.50.60">
    <property type="entry name" value="FAD/NAD(P)-binding domain"/>
    <property type="match status" value="1"/>
</dbReference>
<comment type="catalytic activity">
    <reaction evidence="1 8">
        <text>(S)-malate + a quinone = a quinol + oxaloacetate</text>
        <dbReference type="Rhea" id="RHEA:46012"/>
        <dbReference type="ChEBI" id="CHEBI:15589"/>
        <dbReference type="ChEBI" id="CHEBI:16452"/>
        <dbReference type="ChEBI" id="CHEBI:24646"/>
        <dbReference type="ChEBI" id="CHEBI:132124"/>
        <dbReference type="EC" id="1.1.5.4"/>
    </reaction>
</comment>
<dbReference type="NCBIfam" id="TIGR01320">
    <property type="entry name" value="mal_quin_oxido"/>
    <property type="match status" value="1"/>
</dbReference>
<organism evidence="9 10">
    <name type="scientific">Brevibacterium salitolerans</name>
    <dbReference type="NCBI Taxonomy" id="1403566"/>
    <lineage>
        <taxon>Bacteria</taxon>
        <taxon>Bacillati</taxon>
        <taxon>Actinomycetota</taxon>
        <taxon>Actinomycetes</taxon>
        <taxon>Micrococcales</taxon>
        <taxon>Brevibacteriaceae</taxon>
        <taxon>Brevibacterium</taxon>
    </lineage>
</organism>
<dbReference type="InterPro" id="IPR006231">
    <property type="entry name" value="MQO"/>
</dbReference>
<dbReference type="HAMAP" id="MF_00212">
    <property type="entry name" value="MQO"/>
    <property type="match status" value="1"/>
</dbReference>
<evidence type="ECO:0000256" key="3">
    <source>
        <dbReference type="ARBA" id="ARBA00005012"/>
    </source>
</evidence>
<dbReference type="NCBIfam" id="NF003611">
    <property type="entry name" value="PRK05257.3-2"/>
    <property type="match status" value="1"/>
</dbReference>
<evidence type="ECO:0000313" key="9">
    <source>
        <dbReference type="EMBL" id="GAA2095869.1"/>
    </source>
</evidence>
<accession>A0ABN2WN57</accession>
<comment type="similarity">
    <text evidence="8">Belongs to the MQO family.</text>
</comment>
<gene>
    <name evidence="8" type="primary">mqo</name>
    <name evidence="9" type="ORF">GCM10009823_15680</name>
</gene>
<dbReference type="NCBIfam" id="NF003603">
    <property type="entry name" value="PRK05257.1-1"/>
    <property type="match status" value="1"/>
</dbReference>
<comment type="cofactor">
    <cofactor evidence="2 8">
        <name>FAD</name>
        <dbReference type="ChEBI" id="CHEBI:57692"/>
    </cofactor>
</comment>
<sequence>MTYTKENADVVLIGGGIMSATLGSLLVDLQPDWDIRVYEKLDYVARESSQAWNNAGTGHAALCELNYSPEDANGDIDITKAVNINEQFHQSRQYWSFLVKEGVLDDPTTFINQVPHISYGRGEKGKRYIRNRYETMVKNPLFADMEYTDDQATQAEWLPLMFENRGPGQVNAVSKVEKGTDVDFGSLSRQLLTHMDSKGVQVRTGHTVTDLERSADGWKVTVKDLQSHETFEVNARFVFIGAGGGALQLLQKSGIAEGRGYGGFPISGMFLKTSDPDLVARHHAKVYGQAAVGAPPMSVPHLDTRVIDGNQHLLFGPYAGFSPKFLKQGRFTDLPFSVRGSNLPTMLNVAKDNFDLVTYLLGELAATKKQRFAALEDFTPEVDPSKWELITAGQRVQTMKKDGNKGGVLAFGTEVVSAADGSIAALLGASPGASTAVPIMLGLLQRCFPQQYTGWESRLKDMVPSLGRKLHEDPALLKEISEYTAGTLQIG</sequence>
<evidence type="ECO:0000256" key="6">
    <source>
        <dbReference type="ARBA" id="ARBA00022827"/>
    </source>
</evidence>
<evidence type="ECO:0000256" key="5">
    <source>
        <dbReference type="ARBA" id="ARBA00022630"/>
    </source>
</evidence>
<dbReference type="NCBIfam" id="NF009875">
    <property type="entry name" value="PRK13339.1"/>
    <property type="match status" value="1"/>
</dbReference>
<protein>
    <recommendedName>
        <fullName evidence="8">Probable malate:quinone oxidoreductase</fullName>
        <ecNumber evidence="8">1.1.5.4</ecNumber>
    </recommendedName>
    <alternativeName>
        <fullName evidence="8">MQO</fullName>
    </alternativeName>
    <alternativeName>
        <fullName evidence="8">Malate dehydrogenase [quinone]</fullName>
    </alternativeName>
</protein>
<dbReference type="Pfam" id="PF06039">
    <property type="entry name" value="Mqo"/>
    <property type="match status" value="1"/>
</dbReference>
<keyword evidence="5 8" id="KW-0285">Flavoprotein</keyword>
<dbReference type="InterPro" id="IPR036188">
    <property type="entry name" value="FAD/NAD-bd_sf"/>
</dbReference>
<keyword evidence="4 8" id="KW-0816">Tricarboxylic acid cycle</keyword>
<dbReference type="PANTHER" id="PTHR43104:SF2">
    <property type="entry name" value="L-2-HYDROXYGLUTARATE DEHYDROGENASE, MITOCHONDRIAL"/>
    <property type="match status" value="1"/>
</dbReference>
<dbReference type="EC" id="1.1.5.4" evidence="8"/>
<dbReference type="NCBIfam" id="NF003609">
    <property type="entry name" value="PRK05257.2-5"/>
    <property type="match status" value="1"/>
</dbReference>
<reference evidence="9 10" key="1">
    <citation type="journal article" date="2019" name="Int. J. Syst. Evol. Microbiol.">
        <title>The Global Catalogue of Microorganisms (GCM) 10K type strain sequencing project: providing services to taxonomists for standard genome sequencing and annotation.</title>
        <authorList>
            <consortium name="The Broad Institute Genomics Platform"/>
            <consortium name="The Broad Institute Genome Sequencing Center for Infectious Disease"/>
            <person name="Wu L."/>
            <person name="Ma J."/>
        </authorList>
    </citation>
    <scope>NUCLEOTIDE SEQUENCE [LARGE SCALE GENOMIC DNA]</scope>
    <source>
        <strain evidence="9 10">JCM 15900</strain>
    </source>
</reference>
<evidence type="ECO:0000256" key="1">
    <source>
        <dbReference type="ARBA" id="ARBA00001139"/>
    </source>
</evidence>
<evidence type="ECO:0000256" key="2">
    <source>
        <dbReference type="ARBA" id="ARBA00001974"/>
    </source>
</evidence>
<dbReference type="EMBL" id="BAAAPZ010000005">
    <property type="protein sequence ID" value="GAA2095869.1"/>
    <property type="molecule type" value="Genomic_DNA"/>
</dbReference>
<dbReference type="NCBIfam" id="NF003605">
    <property type="entry name" value="PRK05257.1-4"/>
    <property type="match status" value="1"/>
</dbReference>
<evidence type="ECO:0000256" key="4">
    <source>
        <dbReference type="ARBA" id="ARBA00022532"/>
    </source>
</evidence>
<keyword evidence="10" id="KW-1185">Reference proteome</keyword>